<organism evidence="1 2">
    <name type="scientific">Bacillus mesophilum</name>
    <dbReference type="NCBI Taxonomy" id="1071718"/>
    <lineage>
        <taxon>Bacteria</taxon>
        <taxon>Bacillati</taxon>
        <taxon>Bacillota</taxon>
        <taxon>Bacilli</taxon>
        <taxon>Bacillales</taxon>
        <taxon>Bacillaceae</taxon>
        <taxon>Bacillus</taxon>
    </lineage>
</organism>
<name>A0A7V7UX39_9BACI</name>
<reference evidence="1 2" key="1">
    <citation type="journal article" date="2014" name="Arch. Microbiol.">
        <title>Bacillus mesophilum sp. nov., strain IITR-54T, a novel 4-chlorobiphenyl dechlorinating bacterium.</title>
        <authorList>
            <person name="Manickam N."/>
            <person name="Singh N.K."/>
            <person name="Bajaj A."/>
            <person name="Kumar R.M."/>
            <person name="Kaur G."/>
            <person name="Kaur N."/>
            <person name="Bala M."/>
            <person name="Kumar A."/>
            <person name="Mayilraj S."/>
        </authorList>
    </citation>
    <scope>NUCLEOTIDE SEQUENCE [LARGE SCALE GENOMIC DNA]</scope>
    <source>
        <strain evidence="1 2">IITR-54</strain>
    </source>
</reference>
<protein>
    <recommendedName>
        <fullName evidence="3">WD40 repeat domain-containing protein</fullName>
    </recommendedName>
</protein>
<evidence type="ECO:0000313" key="1">
    <source>
        <dbReference type="EMBL" id="KAB2335586.1"/>
    </source>
</evidence>
<proteinExistence type="predicted"/>
<dbReference type="SUPFAM" id="SSF82171">
    <property type="entry name" value="DPP6 N-terminal domain-like"/>
    <property type="match status" value="1"/>
</dbReference>
<dbReference type="RefSeq" id="WP_151572203.1">
    <property type="nucleotide sequence ID" value="NZ_WBOT01000001.1"/>
</dbReference>
<dbReference type="Proteomes" id="UP000441354">
    <property type="component" value="Unassembled WGS sequence"/>
</dbReference>
<evidence type="ECO:0008006" key="3">
    <source>
        <dbReference type="Google" id="ProtNLM"/>
    </source>
</evidence>
<keyword evidence="2" id="KW-1185">Reference proteome</keyword>
<accession>A0A7V7UX39</accession>
<dbReference type="OrthoDB" id="2927345at2"/>
<comment type="caution">
    <text evidence="1">The sequence shown here is derived from an EMBL/GenBank/DDBJ whole genome shotgun (WGS) entry which is preliminary data.</text>
</comment>
<evidence type="ECO:0000313" key="2">
    <source>
        <dbReference type="Proteomes" id="UP000441354"/>
    </source>
</evidence>
<dbReference type="AlphaFoldDB" id="A0A7V7UX39"/>
<gene>
    <name evidence="1" type="ORF">F7732_03160</name>
</gene>
<dbReference type="EMBL" id="WBOT01000001">
    <property type="protein sequence ID" value="KAB2335586.1"/>
    <property type="molecule type" value="Genomic_DNA"/>
</dbReference>
<sequence length="315" mass="37231">MLQMKIIKKFKTSYQIKFSNDYRFLCHTMGSKTIIYNTNSWEKIKELSKPNHPGFIHFSDNDEYLYIKNTSGTLYLYETVGFELIMTIKSNEKYQLVEADFALTNTSLVILDTLNTKDGNQLALINMENGDIRVLTQFKDSINYAYYNQFIEAERAYLFTLVYEITDKFNDEYIVRKIVKVKEPIKNEAIEVIENSEIWDWNFILFNSIHNSFIVVERYDIIMLDAQFKEIIKKVKLSDKVSPELGVFQYIHLSNDGRFIILTYSKRVIILRYEDLEPIVVEEIQYACFGEFSSDDRFILIGTWDNGYILENTLR</sequence>